<feature type="region of interest" description="Disordered" evidence="1">
    <location>
        <begin position="673"/>
        <end position="696"/>
    </location>
</feature>
<dbReference type="Proteomes" id="UP001597115">
    <property type="component" value="Unassembled WGS sequence"/>
</dbReference>
<feature type="domain" description="PD-(D/E)XK endonuclease-like" evidence="2">
    <location>
        <begin position="696"/>
        <end position="892"/>
    </location>
</feature>
<dbReference type="Pfam" id="PF12705">
    <property type="entry name" value="PDDEXK_1"/>
    <property type="match status" value="1"/>
</dbReference>
<dbReference type="SUPFAM" id="SSF52540">
    <property type="entry name" value="P-loop containing nucleoside triphosphate hydrolases"/>
    <property type="match status" value="1"/>
</dbReference>
<reference evidence="4" key="1">
    <citation type="journal article" date="2019" name="Int. J. Syst. Evol. Microbiol.">
        <title>The Global Catalogue of Microorganisms (GCM) 10K type strain sequencing project: providing services to taxonomists for standard genome sequencing and annotation.</title>
        <authorList>
            <consortium name="The Broad Institute Genomics Platform"/>
            <consortium name="The Broad Institute Genome Sequencing Center for Infectious Disease"/>
            <person name="Wu L."/>
            <person name="Ma J."/>
        </authorList>
    </citation>
    <scope>NUCLEOTIDE SEQUENCE [LARGE SCALE GENOMIC DNA]</scope>
    <source>
        <strain evidence="4">CGMCC 1.16275</strain>
    </source>
</reference>
<protein>
    <submittedName>
        <fullName evidence="3">PD-(D/E)XK nuclease family protein</fullName>
    </submittedName>
</protein>
<sequence length="966" mass="105032">MSRPSVYTIPPHRSFADALAAGLMAREGRDRMTLARGLILLPNNRAVRAVQDAFVRRADGGLLLPRLVTIGDPELDERLGAFLDPIDDGEPIAPAVDPLQRQLILARLIEQGGGATGGEAMRLASELARTLDQLHVESVAPRRLRDIDVGELTEHWARSLKLFELVLDRWPKDLERLGRIDLSDRRNRLLARLSRRWRETPPPGFVVAAGISTAAPAVAGLLRTIAFMTNGRVVFDALDIAMPEEQWQALGPHKPDAETGFAERPVETHPQYHLKLLLERMGIGRGEVERWRWGGGHAARAGRSRLISNALAPARFTTEWTNLPRKDRDRSGVELLEVATPAEEAQAIALALREALETPGRTAALVTPDRGLAQRVSTHLRRWGIDADDSAGVALSVTPPGTLLLAIVEAAAERFAPVPLLALLKHPLVQAGEGRAEWLDQVRRLDRELRGPRPAPGLAHLPETVCAERVRTLLGPLEESFSIVRTFAELLAAVREAAERLGGDEVWAKPAGRAAAELLAGLEEHGGDGPARIDPDALGAVLTELMNSVAARPPQGGHPRIFIWGLIEARLQQADLTILGGLNEGTWPALPSPDPWLAPRIRAELGLPGLETRIGLAAHSFAGALGAPQVLITRARRDARGPAVASRFWLRLEALTGGLPRADRLKHWAQALDGVDRPTPASRPAPAPPVESRPKRLSVTDLDRLKADPFAFYAKAMLGLYPIDMVDADATAAWRGTAVHLVLQQWAEQDDCDPAKLRPRAEAMLADPAAHPLMRALWQPRLMEAIDWIAAEMAARKAEGHKVVAVEKKGELEIFGVTLKGIADRIDRLPGGGLTIVDYKTGSAPSHKQVELGYAQQLGLIGLMTERGAFEGVSGAAAAFEYWSLARNKDDGFGKIVSPVDPAGKGGRIFTDQFVARAASNLQGAVETWLTGSEPLTAKLHPEHAPYGDYDQLMRLEEWYGREQGA</sequence>
<dbReference type="InterPro" id="IPR038726">
    <property type="entry name" value="PDDEXK_AddAB-type"/>
</dbReference>
<evidence type="ECO:0000313" key="4">
    <source>
        <dbReference type="Proteomes" id="UP001597115"/>
    </source>
</evidence>
<dbReference type="SUPFAM" id="SSF52980">
    <property type="entry name" value="Restriction endonuclease-like"/>
    <property type="match status" value="1"/>
</dbReference>
<keyword evidence="4" id="KW-1185">Reference proteome</keyword>
<evidence type="ECO:0000259" key="2">
    <source>
        <dbReference type="Pfam" id="PF12705"/>
    </source>
</evidence>
<gene>
    <name evidence="3" type="ORF">ACFSCW_06005</name>
</gene>
<dbReference type="Gene3D" id="3.90.320.10">
    <property type="match status" value="1"/>
</dbReference>
<dbReference type="InterPro" id="IPR011604">
    <property type="entry name" value="PDDEXK-like_dom_sf"/>
</dbReference>
<evidence type="ECO:0000313" key="3">
    <source>
        <dbReference type="EMBL" id="MFD1611353.1"/>
    </source>
</evidence>
<organism evidence="3 4">
    <name type="scientific">Sphingomonas tabacisoli</name>
    <dbReference type="NCBI Taxonomy" id="2249466"/>
    <lineage>
        <taxon>Bacteria</taxon>
        <taxon>Pseudomonadati</taxon>
        <taxon>Pseudomonadota</taxon>
        <taxon>Alphaproteobacteria</taxon>
        <taxon>Sphingomonadales</taxon>
        <taxon>Sphingomonadaceae</taxon>
        <taxon>Sphingomonas</taxon>
    </lineage>
</organism>
<accession>A0ABW4I106</accession>
<feature type="compositionally biased region" description="Pro residues" evidence="1">
    <location>
        <begin position="681"/>
        <end position="691"/>
    </location>
</feature>
<evidence type="ECO:0000256" key="1">
    <source>
        <dbReference type="SAM" id="MobiDB-lite"/>
    </source>
</evidence>
<name>A0ABW4I106_9SPHN</name>
<dbReference type="InterPro" id="IPR011335">
    <property type="entry name" value="Restrct_endonuc-II-like"/>
</dbReference>
<proteinExistence type="predicted"/>
<dbReference type="RefSeq" id="WP_380887887.1">
    <property type="nucleotide sequence ID" value="NZ_JBHUDY010000001.1"/>
</dbReference>
<dbReference type="EMBL" id="JBHUDY010000001">
    <property type="protein sequence ID" value="MFD1611353.1"/>
    <property type="molecule type" value="Genomic_DNA"/>
</dbReference>
<dbReference type="InterPro" id="IPR027417">
    <property type="entry name" value="P-loop_NTPase"/>
</dbReference>
<comment type="caution">
    <text evidence="3">The sequence shown here is derived from an EMBL/GenBank/DDBJ whole genome shotgun (WGS) entry which is preliminary data.</text>
</comment>